<keyword evidence="4 7" id="KW-0812">Transmembrane</keyword>
<evidence type="ECO:0000256" key="3">
    <source>
        <dbReference type="ARBA" id="ARBA00022475"/>
    </source>
</evidence>
<dbReference type="InterPro" id="IPR002528">
    <property type="entry name" value="MATE_fam"/>
</dbReference>
<evidence type="ECO:0000313" key="8">
    <source>
        <dbReference type="EMBL" id="RDU24666.1"/>
    </source>
</evidence>
<reference evidence="8 9" key="1">
    <citation type="submission" date="2018-07" db="EMBL/GenBank/DDBJ databases">
        <title>Anaerosacharophilus polymeroproducens gen. nov. sp. nov., an anaerobic bacterium isolated from salt field.</title>
        <authorList>
            <person name="Kim W."/>
            <person name="Yang S.-H."/>
            <person name="Oh J."/>
            <person name="Lee J.-H."/>
            <person name="Kwon K.K."/>
        </authorList>
    </citation>
    <scope>NUCLEOTIDE SEQUENCE [LARGE SCALE GENOMIC DNA]</scope>
    <source>
        <strain evidence="8 9">MCWD5</strain>
    </source>
</reference>
<dbReference type="GO" id="GO:0042910">
    <property type="term" value="F:xenobiotic transmembrane transporter activity"/>
    <property type="evidence" value="ECO:0007669"/>
    <property type="project" value="InterPro"/>
</dbReference>
<dbReference type="InterPro" id="IPR048279">
    <property type="entry name" value="MdtK-like"/>
</dbReference>
<evidence type="ECO:0000256" key="1">
    <source>
        <dbReference type="ARBA" id="ARBA00004651"/>
    </source>
</evidence>
<keyword evidence="6 7" id="KW-0472">Membrane</keyword>
<evidence type="ECO:0000256" key="2">
    <source>
        <dbReference type="ARBA" id="ARBA00022448"/>
    </source>
</evidence>
<feature type="transmembrane region" description="Helical" evidence="7">
    <location>
        <begin position="355"/>
        <end position="375"/>
    </location>
</feature>
<name>A0A371AYN1_9FIRM</name>
<sequence length="446" mass="49630">MNDKLDVTTDNVIRLFFTYAIPTILGMMAICSASIIDGIFLGRYIGPKALAVINLIVPYVSFLLGITTMLSAGGCVLSGKLIGERNNKGASEAFSKVIQIMVFFIVITCILVLIFPYHLAHILGANKDIINEVVVYIKNYTYFLPFQLLGIGISFFARVNGKPGLSSFALLFSAIMNVILDFVLIVIFSLGIKGAALATGISQSMTFFILIPIFFSKKSTLHFVKSAKFTKDILFSMFNGISEFLNETSSGIVAFAFNHVLMIQSGVEGVAAFTTINFFLYSSCLIDYGVATSMNGPISINYGAEKLKRVYKFMKVSILFTLMLGICIASTLYLLDDIWITIFLKNKEEKISELALAYIGMLWPAFLINGINIVITGYFTSTLKPMLSFVFSILRSLLLPIIFILILNYLFMNEKVFLSIPLAEVITLFISLTYLYLKKRKELINR</sequence>
<feature type="transmembrane region" description="Helical" evidence="7">
    <location>
        <begin position="316"/>
        <end position="335"/>
    </location>
</feature>
<dbReference type="OrthoDB" id="305360at2"/>
<organism evidence="8 9">
    <name type="scientific">Anaerosacchariphilus polymeriproducens</name>
    <dbReference type="NCBI Taxonomy" id="1812858"/>
    <lineage>
        <taxon>Bacteria</taxon>
        <taxon>Bacillati</taxon>
        <taxon>Bacillota</taxon>
        <taxon>Clostridia</taxon>
        <taxon>Lachnospirales</taxon>
        <taxon>Lachnospiraceae</taxon>
        <taxon>Anaerosacchariphilus</taxon>
    </lineage>
</organism>
<dbReference type="AlphaFoldDB" id="A0A371AYN1"/>
<keyword evidence="5 7" id="KW-1133">Transmembrane helix</keyword>
<comment type="caution">
    <text evidence="8">The sequence shown here is derived from an EMBL/GenBank/DDBJ whole genome shotgun (WGS) entry which is preliminary data.</text>
</comment>
<feature type="transmembrane region" description="Helical" evidence="7">
    <location>
        <begin position="97"/>
        <end position="120"/>
    </location>
</feature>
<accession>A0A371AYN1</accession>
<feature type="transmembrane region" description="Helical" evidence="7">
    <location>
        <begin position="416"/>
        <end position="437"/>
    </location>
</feature>
<keyword evidence="2" id="KW-0813">Transport</keyword>
<feature type="transmembrane region" description="Helical" evidence="7">
    <location>
        <begin position="56"/>
        <end position="77"/>
    </location>
</feature>
<dbReference type="PIRSF" id="PIRSF006603">
    <property type="entry name" value="DinF"/>
    <property type="match status" value="1"/>
</dbReference>
<evidence type="ECO:0000256" key="5">
    <source>
        <dbReference type="ARBA" id="ARBA00022989"/>
    </source>
</evidence>
<dbReference type="Proteomes" id="UP000255036">
    <property type="component" value="Unassembled WGS sequence"/>
</dbReference>
<gene>
    <name evidence="8" type="ORF">DWV06_04150</name>
</gene>
<feature type="transmembrane region" description="Helical" evidence="7">
    <location>
        <begin position="12"/>
        <end position="36"/>
    </location>
</feature>
<evidence type="ECO:0000256" key="7">
    <source>
        <dbReference type="SAM" id="Phobius"/>
    </source>
</evidence>
<evidence type="ECO:0000256" key="4">
    <source>
        <dbReference type="ARBA" id="ARBA00022692"/>
    </source>
</evidence>
<evidence type="ECO:0000256" key="6">
    <source>
        <dbReference type="ARBA" id="ARBA00023136"/>
    </source>
</evidence>
<dbReference type="GO" id="GO:0005886">
    <property type="term" value="C:plasma membrane"/>
    <property type="evidence" value="ECO:0007669"/>
    <property type="project" value="UniProtKB-SubCell"/>
</dbReference>
<proteinExistence type="predicted"/>
<feature type="transmembrane region" description="Helical" evidence="7">
    <location>
        <begin position="169"/>
        <end position="190"/>
    </location>
</feature>
<dbReference type="GO" id="GO:0015297">
    <property type="term" value="F:antiporter activity"/>
    <property type="evidence" value="ECO:0007669"/>
    <property type="project" value="InterPro"/>
</dbReference>
<dbReference type="InterPro" id="IPR051327">
    <property type="entry name" value="MATE_MepA_subfamily"/>
</dbReference>
<feature type="transmembrane region" description="Helical" evidence="7">
    <location>
        <begin position="196"/>
        <end position="215"/>
    </location>
</feature>
<protein>
    <submittedName>
        <fullName evidence="8">MATE family efflux transporter</fullName>
    </submittedName>
</protein>
<keyword evidence="9" id="KW-1185">Reference proteome</keyword>
<comment type="subcellular location">
    <subcellularLocation>
        <location evidence="1">Cell membrane</location>
        <topology evidence="1">Multi-pass membrane protein</topology>
    </subcellularLocation>
</comment>
<dbReference type="Pfam" id="PF01554">
    <property type="entry name" value="MatE"/>
    <property type="match status" value="2"/>
</dbReference>
<dbReference type="PANTHER" id="PTHR43823:SF3">
    <property type="entry name" value="MULTIDRUG EXPORT PROTEIN MEPA"/>
    <property type="match status" value="1"/>
</dbReference>
<dbReference type="RefSeq" id="WP_115480898.1">
    <property type="nucleotide sequence ID" value="NZ_QRCT01000012.1"/>
</dbReference>
<keyword evidence="3" id="KW-1003">Cell membrane</keyword>
<feature type="transmembrane region" description="Helical" evidence="7">
    <location>
        <begin position="387"/>
        <end position="410"/>
    </location>
</feature>
<evidence type="ECO:0000313" key="9">
    <source>
        <dbReference type="Proteomes" id="UP000255036"/>
    </source>
</evidence>
<dbReference type="PANTHER" id="PTHR43823">
    <property type="entry name" value="SPORULATION PROTEIN YKVU"/>
    <property type="match status" value="1"/>
</dbReference>
<dbReference type="EMBL" id="QRCT01000012">
    <property type="protein sequence ID" value="RDU24666.1"/>
    <property type="molecule type" value="Genomic_DNA"/>
</dbReference>
<feature type="transmembrane region" description="Helical" evidence="7">
    <location>
        <begin position="140"/>
        <end position="157"/>
    </location>
</feature>